<dbReference type="EMBL" id="JABBWG010000115">
    <property type="protein sequence ID" value="KAG1800508.1"/>
    <property type="molecule type" value="Genomic_DNA"/>
</dbReference>
<gene>
    <name evidence="1" type="ORF">BJ212DRAFT_1305297</name>
</gene>
<accession>A0A9P7DQF3</accession>
<dbReference type="GeneID" id="64627757"/>
<evidence type="ECO:0000313" key="2">
    <source>
        <dbReference type="Proteomes" id="UP000807769"/>
    </source>
</evidence>
<dbReference type="AlphaFoldDB" id="A0A9P7DQF3"/>
<dbReference type="RefSeq" id="XP_041185884.1">
    <property type="nucleotide sequence ID" value="XM_041333740.1"/>
</dbReference>
<keyword evidence="2" id="KW-1185">Reference proteome</keyword>
<protein>
    <submittedName>
        <fullName evidence="1">Uncharacterized protein</fullName>
    </submittedName>
</protein>
<reference evidence="1" key="1">
    <citation type="journal article" date="2020" name="New Phytol.">
        <title>Comparative genomics reveals dynamic genome evolution in host specialist ectomycorrhizal fungi.</title>
        <authorList>
            <person name="Lofgren L.A."/>
            <person name="Nguyen N.H."/>
            <person name="Vilgalys R."/>
            <person name="Ruytinx J."/>
            <person name="Liao H.L."/>
            <person name="Branco S."/>
            <person name="Kuo A."/>
            <person name="LaButti K."/>
            <person name="Lipzen A."/>
            <person name="Andreopoulos W."/>
            <person name="Pangilinan J."/>
            <person name="Riley R."/>
            <person name="Hundley H."/>
            <person name="Na H."/>
            <person name="Barry K."/>
            <person name="Grigoriev I.V."/>
            <person name="Stajich J.E."/>
            <person name="Kennedy P.G."/>
        </authorList>
    </citation>
    <scope>NUCLEOTIDE SEQUENCE</scope>
    <source>
        <strain evidence="1">MN1</strain>
    </source>
</reference>
<sequence length="163" mass="18301">MGTRQLATSTTYPKRHELIDQPERTAIETLPSIMCKGISQEQDEPLEDMCKHIGCQMLVQQMEWPVARDIAQVKNCAKLPVAGRVFLQELKGKILVVWNFRAVELHRIVKKEQNRWIAQELSLGERELLNCKNCSIVSNKTSCAAESMAFGKNNAPAEIGGHG</sequence>
<comment type="caution">
    <text evidence="1">The sequence shown here is derived from an EMBL/GenBank/DDBJ whole genome shotgun (WGS) entry which is preliminary data.</text>
</comment>
<proteinExistence type="predicted"/>
<name>A0A9P7DQF3_9AGAM</name>
<dbReference type="Proteomes" id="UP000807769">
    <property type="component" value="Unassembled WGS sequence"/>
</dbReference>
<evidence type="ECO:0000313" key="1">
    <source>
        <dbReference type="EMBL" id="KAG1800508.1"/>
    </source>
</evidence>
<organism evidence="1 2">
    <name type="scientific">Suillus subaureus</name>
    <dbReference type="NCBI Taxonomy" id="48587"/>
    <lineage>
        <taxon>Eukaryota</taxon>
        <taxon>Fungi</taxon>
        <taxon>Dikarya</taxon>
        <taxon>Basidiomycota</taxon>
        <taxon>Agaricomycotina</taxon>
        <taxon>Agaricomycetes</taxon>
        <taxon>Agaricomycetidae</taxon>
        <taxon>Boletales</taxon>
        <taxon>Suillineae</taxon>
        <taxon>Suillaceae</taxon>
        <taxon>Suillus</taxon>
    </lineage>
</organism>